<feature type="compositionally biased region" description="Low complexity" evidence="1">
    <location>
        <begin position="1"/>
        <end position="52"/>
    </location>
</feature>
<feature type="region of interest" description="Disordered" evidence="1">
    <location>
        <begin position="1"/>
        <end position="94"/>
    </location>
</feature>
<protein>
    <submittedName>
        <fullName evidence="3">Uncharacterized protein</fullName>
    </submittedName>
</protein>
<proteinExistence type="predicted"/>
<feature type="compositionally biased region" description="Pro residues" evidence="1">
    <location>
        <begin position="53"/>
        <end position="74"/>
    </location>
</feature>
<evidence type="ECO:0000313" key="4">
    <source>
        <dbReference type="Proteomes" id="UP000664167"/>
    </source>
</evidence>
<dbReference type="RefSeq" id="WP_206963855.1">
    <property type="nucleotide sequence ID" value="NZ_BAAAJJ010000002.1"/>
</dbReference>
<keyword evidence="4" id="KW-1185">Reference proteome</keyword>
<feature type="compositionally biased region" description="Low complexity" evidence="1">
    <location>
        <begin position="75"/>
        <end position="90"/>
    </location>
</feature>
<accession>A0A939JJ77</accession>
<comment type="caution">
    <text evidence="3">The sequence shown here is derived from an EMBL/GenBank/DDBJ whole genome shotgun (WGS) entry which is preliminary data.</text>
</comment>
<feature type="region of interest" description="Disordered" evidence="1">
    <location>
        <begin position="149"/>
        <end position="179"/>
    </location>
</feature>
<reference evidence="3" key="1">
    <citation type="submission" date="2021-03" db="EMBL/GenBank/DDBJ databases">
        <title>Streptomyces poriferae sp. nov., a novel marine sponge-derived Actinobacteria species with anti-MRSA activity.</title>
        <authorList>
            <person name="Sandoval-Powers M."/>
            <person name="Kralova S."/>
            <person name="Nguyen G.-S."/>
            <person name="Fawwal D."/>
            <person name="Degnes K."/>
            <person name="Klinkenberg G."/>
            <person name="Sletta H."/>
            <person name="Wentzel A."/>
            <person name="Liles M.R."/>
        </authorList>
    </citation>
    <scope>NUCLEOTIDE SEQUENCE</scope>
    <source>
        <strain evidence="3">DSM 41794</strain>
    </source>
</reference>
<organism evidence="3 4">
    <name type="scientific">Streptomyces beijiangensis</name>
    <dbReference type="NCBI Taxonomy" id="163361"/>
    <lineage>
        <taxon>Bacteria</taxon>
        <taxon>Bacillati</taxon>
        <taxon>Actinomycetota</taxon>
        <taxon>Actinomycetes</taxon>
        <taxon>Kitasatosporales</taxon>
        <taxon>Streptomycetaceae</taxon>
        <taxon>Streptomyces</taxon>
    </lineage>
</organism>
<sequence length="327" mass="33787">MSYNQPGPYGQQPPQQPGPYGQQPPQGQPNPYGQQQPQQPQPGYGYPQQAPQGVPPQQPPPPGYGYPQQPPQGPQGPYGQQPPQQPYGQVPYPPQAPKKKTGLIVVAAVVAVAVIGGGVYFLTKGDSGSSSSNSDVADSTKGYKISAPATVGDFKKGDTGSESPTMTASDKAEAEKAGIKNPSQAVATYTNVSDPTKLEGQSLSLSGLYGDVTDPASTIDNAFNTATKGSGKSSSGGTMKLVGSPKAYKPAGFSGALMKCQNAEMKMTTSASAKPIQVPICIWTDYSTVGIVVSIDLSSVGGAGTPVTQEKAADFTAQLYNATRVKK</sequence>
<dbReference type="EMBL" id="JAFLRJ010000208">
    <property type="protein sequence ID" value="MBO0514457.1"/>
    <property type="molecule type" value="Genomic_DNA"/>
</dbReference>
<name>A0A939JJ77_9ACTN</name>
<keyword evidence="2" id="KW-0812">Transmembrane</keyword>
<dbReference type="Proteomes" id="UP000664167">
    <property type="component" value="Unassembled WGS sequence"/>
</dbReference>
<evidence type="ECO:0000256" key="1">
    <source>
        <dbReference type="SAM" id="MobiDB-lite"/>
    </source>
</evidence>
<keyword evidence="2" id="KW-0472">Membrane</keyword>
<keyword evidence="2" id="KW-1133">Transmembrane helix</keyword>
<feature type="transmembrane region" description="Helical" evidence="2">
    <location>
        <begin position="102"/>
        <end position="122"/>
    </location>
</feature>
<evidence type="ECO:0000256" key="2">
    <source>
        <dbReference type="SAM" id="Phobius"/>
    </source>
</evidence>
<dbReference type="AlphaFoldDB" id="A0A939JJ77"/>
<gene>
    <name evidence="3" type="ORF">J0695_22070</name>
</gene>
<evidence type="ECO:0000313" key="3">
    <source>
        <dbReference type="EMBL" id="MBO0514457.1"/>
    </source>
</evidence>